<evidence type="ECO:0000259" key="3">
    <source>
        <dbReference type="Pfam" id="PF04264"/>
    </source>
</evidence>
<feature type="region of interest" description="Disordered" evidence="2">
    <location>
        <begin position="17"/>
        <end position="64"/>
    </location>
</feature>
<reference evidence="4 5" key="1">
    <citation type="submission" date="2019-03" db="EMBL/GenBank/DDBJ databases">
        <title>Draft genome sequences of novel Actinobacteria.</title>
        <authorList>
            <person name="Sahin N."/>
            <person name="Ay H."/>
            <person name="Saygin H."/>
        </authorList>
    </citation>
    <scope>NUCLEOTIDE SEQUENCE [LARGE SCALE GENOMIC DNA]</scope>
    <source>
        <strain evidence="4 5">16K404</strain>
    </source>
</reference>
<gene>
    <name evidence="4" type="ORF">E1161_01195</name>
</gene>
<sequence length="192" mass="21156">MRSPPVVVLLRRGRWCPPPWEHQGATTHEQSHRPRKAHRRPHHRPGALPAGIRRPTRDGDRFDLDNHPEIVFTSTGVRTQGENTFHVTGDLTIKGNTKPVEFDLDCTGQARTRSAPSASRRGRAAGQPRGLGPDLERSAGTGVWGGRREDHRRARHLRGQGGLTTPRRGRGTPSQDVTRVFPSCDGWGGCAG</sequence>
<evidence type="ECO:0000256" key="1">
    <source>
        <dbReference type="ARBA" id="ARBA00008812"/>
    </source>
</evidence>
<dbReference type="InterPro" id="IPR036761">
    <property type="entry name" value="TTHA0802/YceI-like_sf"/>
</dbReference>
<accession>A0A4V2Y8R2</accession>
<dbReference type="SUPFAM" id="SSF101874">
    <property type="entry name" value="YceI-like"/>
    <property type="match status" value="1"/>
</dbReference>
<evidence type="ECO:0000256" key="2">
    <source>
        <dbReference type="SAM" id="MobiDB-lite"/>
    </source>
</evidence>
<feature type="compositionally biased region" description="Basic residues" evidence="2">
    <location>
        <begin position="33"/>
        <end position="45"/>
    </location>
</feature>
<dbReference type="InterPro" id="IPR007372">
    <property type="entry name" value="Lipid/polyisoprenoid-bd_YceI"/>
</dbReference>
<feature type="compositionally biased region" description="Low complexity" evidence="2">
    <location>
        <begin position="110"/>
        <end position="133"/>
    </location>
</feature>
<comment type="caution">
    <text evidence="4">The sequence shown here is derived from an EMBL/GenBank/DDBJ whole genome shotgun (WGS) entry which is preliminary data.</text>
</comment>
<protein>
    <submittedName>
        <fullName evidence="4">YceI family protein</fullName>
    </submittedName>
</protein>
<keyword evidence="5" id="KW-1185">Reference proteome</keyword>
<dbReference type="Pfam" id="PF04264">
    <property type="entry name" value="YceI"/>
    <property type="match status" value="1"/>
</dbReference>
<dbReference type="AlphaFoldDB" id="A0A4V2Y8R2"/>
<organism evidence="4 5">
    <name type="scientific">Saccharopolyspora aridisoli</name>
    <dbReference type="NCBI Taxonomy" id="2530385"/>
    <lineage>
        <taxon>Bacteria</taxon>
        <taxon>Bacillati</taxon>
        <taxon>Actinomycetota</taxon>
        <taxon>Actinomycetes</taxon>
        <taxon>Pseudonocardiales</taxon>
        <taxon>Pseudonocardiaceae</taxon>
        <taxon>Saccharopolyspora</taxon>
    </lineage>
</organism>
<evidence type="ECO:0000313" key="4">
    <source>
        <dbReference type="EMBL" id="TDC96935.1"/>
    </source>
</evidence>
<dbReference type="PANTHER" id="PTHR34406">
    <property type="entry name" value="PROTEIN YCEI"/>
    <property type="match status" value="1"/>
</dbReference>
<feature type="compositionally biased region" description="Basic and acidic residues" evidence="2">
    <location>
        <begin position="55"/>
        <end position="64"/>
    </location>
</feature>
<comment type="similarity">
    <text evidence="1">Belongs to the UPF0312 family.</text>
</comment>
<dbReference type="Proteomes" id="UP000294744">
    <property type="component" value="Unassembled WGS sequence"/>
</dbReference>
<proteinExistence type="inferred from homology"/>
<dbReference type="OrthoDB" id="9811006at2"/>
<name>A0A4V2Y8R2_9PSEU</name>
<evidence type="ECO:0000313" key="5">
    <source>
        <dbReference type="Proteomes" id="UP000294744"/>
    </source>
</evidence>
<dbReference type="PANTHER" id="PTHR34406:SF1">
    <property type="entry name" value="PROTEIN YCEI"/>
    <property type="match status" value="1"/>
</dbReference>
<dbReference type="Gene3D" id="2.40.128.110">
    <property type="entry name" value="Lipid/polyisoprenoid-binding, YceI-like"/>
    <property type="match status" value="1"/>
</dbReference>
<feature type="domain" description="Lipid/polyisoprenoid-binding YceI-like" evidence="3">
    <location>
        <begin position="57"/>
        <end position="110"/>
    </location>
</feature>
<dbReference type="EMBL" id="SMKV01000001">
    <property type="protein sequence ID" value="TDC96935.1"/>
    <property type="molecule type" value="Genomic_DNA"/>
</dbReference>
<feature type="region of interest" description="Disordered" evidence="2">
    <location>
        <begin position="109"/>
        <end position="180"/>
    </location>
</feature>